<feature type="chain" id="PRO_5019072212" description="DNA primase" evidence="2">
    <location>
        <begin position="24"/>
        <end position="89"/>
    </location>
</feature>
<organism evidence="3 4">
    <name type="scientific">Egibacter rhizosphaerae</name>
    <dbReference type="NCBI Taxonomy" id="1670831"/>
    <lineage>
        <taxon>Bacteria</taxon>
        <taxon>Bacillati</taxon>
        <taxon>Actinomycetota</taxon>
        <taxon>Nitriliruptoria</taxon>
        <taxon>Egibacterales</taxon>
        <taxon>Egibacteraceae</taxon>
        <taxon>Egibacter</taxon>
    </lineage>
</organism>
<keyword evidence="4" id="KW-1185">Reference proteome</keyword>
<evidence type="ECO:0000256" key="2">
    <source>
        <dbReference type="SAM" id="SignalP"/>
    </source>
</evidence>
<gene>
    <name evidence="3" type="ORF">ER308_02540</name>
</gene>
<dbReference type="EMBL" id="CP036402">
    <property type="protein sequence ID" value="QBI18551.1"/>
    <property type="molecule type" value="Genomic_DNA"/>
</dbReference>
<dbReference type="KEGG" id="erz:ER308_02540"/>
<feature type="region of interest" description="Disordered" evidence="1">
    <location>
        <begin position="28"/>
        <end position="73"/>
    </location>
</feature>
<sequence>MSRLLSRLILLIGALGALTLVIAACAPEESDDVRAEEDPGVDEESAEDEDLDDADDNDAYDDDDPDKATDDNELTILTADGLLRHGHNA</sequence>
<name>A0A411YBE9_9ACTN</name>
<accession>A0A411YBE9</accession>
<dbReference type="Proteomes" id="UP000291469">
    <property type="component" value="Chromosome"/>
</dbReference>
<feature type="signal peptide" evidence="2">
    <location>
        <begin position="1"/>
        <end position="23"/>
    </location>
</feature>
<dbReference type="RefSeq" id="WP_131153549.1">
    <property type="nucleotide sequence ID" value="NZ_CP036402.1"/>
</dbReference>
<dbReference type="PROSITE" id="PS51257">
    <property type="entry name" value="PROKAR_LIPOPROTEIN"/>
    <property type="match status" value="1"/>
</dbReference>
<proteinExistence type="predicted"/>
<evidence type="ECO:0000313" key="3">
    <source>
        <dbReference type="EMBL" id="QBI18551.1"/>
    </source>
</evidence>
<evidence type="ECO:0000256" key="1">
    <source>
        <dbReference type="SAM" id="MobiDB-lite"/>
    </source>
</evidence>
<feature type="compositionally biased region" description="Acidic residues" evidence="1">
    <location>
        <begin position="38"/>
        <end position="65"/>
    </location>
</feature>
<evidence type="ECO:0000313" key="4">
    <source>
        <dbReference type="Proteomes" id="UP000291469"/>
    </source>
</evidence>
<evidence type="ECO:0008006" key="5">
    <source>
        <dbReference type="Google" id="ProtNLM"/>
    </source>
</evidence>
<protein>
    <recommendedName>
        <fullName evidence="5">DNA primase</fullName>
    </recommendedName>
</protein>
<keyword evidence="2" id="KW-0732">Signal</keyword>
<dbReference type="AlphaFoldDB" id="A0A411YBE9"/>
<reference evidence="3 4" key="1">
    <citation type="submission" date="2019-01" db="EMBL/GenBank/DDBJ databases">
        <title>Egibacter rhizosphaerae EGI 80759T.</title>
        <authorList>
            <person name="Chen D.-D."/>
            <person name="Tian Y."/>
            <person name="Jiao J.-Y."/>
            <person name="Zhang X.-T."/>
            <person name="Zhang Y.-G."/>
            <person name="Zhang Y."/>
            <person name="Xiao M."/>
            <person name="Shu W.-S."/>
            <person name="Li W.-J."/>
        </authorList>
    </citation>
    <scope>NUCLEOTIDE SEQUENCE [LARGE SCALE GENOMIC DNA]</scope>
    <source>
        <strain evidence="3 4">EGI 80759</strain>
    </source>
</reference>